<gene>
    <name evidence="2" type="ORF">CERZMDRAFT_101250</name>
</gene>
<evidence type="ECO:0000256" key="1">
    <source>
        <dbReference type="SAM" id="MobiDB-lite"/>
    </source>
</evidence>
<organism evidence="2 3">
    <name type="scientific">Cercospora zeae-maydis SCOH1-5</name>
    <dbReference type="NCBI Taxonomy" id="717836"/>
    <lineage>
        <taxon>Eukaryota</taxon>
        <taxon>Fungi</taxon>
        <taxon>Dikarya</taxon>
        <taxon>Ascomycota</taxon>
        <taxon>Pezizomycotina</taxon>
        <taxon>Dothideomycetes</taxon>
        <taxon>Dothideomycetidae</taxon>
        <taxon>Mycosphaerellales</taxon>
        <taxon>Mycosphaerellaceae</taxon>
        <taxon>Cercospora</taxon>
    </lineage>
</organism>
<proteinExistence type="predicted"/>
<dbReference type="AlphaFoldDB" id="A0A6A6F798"/>
<sequence length="171" mass="19491">MMGPDPPQLGGRSDDFDQKLREERPGISIQLHPSPTYQHWLDSQEGGLQTLGNDQLRTKELFISRHPVVREAQHGEIRFASGAQLAEDSNGDGENDASNLAGWWSTADSRRSARQGYIGDGQFAAYRSRHITQPSRKSERYAAGYKLAIFRMWKRRLLRRRLNRHGMADSQ</sequence>
<protein>
    <submittedName>
        <fullName evidence="2">Uncharacterized protein</fullName>
    </submittedName>
</protein>
<feature type="compositionally biased region" description="Basic and acidic residues" evidence="1">
    <location>
        <begin position="12"/>
        <end position="25"/>
    </location>
</feature>
<dbReference type="Proteomes" id="UP000799539">
    <property type="component" value="Unassembled WGS sequence"/>
</dbReference>
<accession>A0A6A6F798</accession>
<evidence type="ECO:0000313" key="3">
    <source>
        <dbReference type="Proteomes" id="UP000799539"/>
    </source>
</evidence>
<dbReference type="EMBL" id="ML992693">
    <property type="protein sequence ID" value="KAF2208501.1"/>
    <property type="molecule type" value="Genomic_DNA"/>
</dbReference>
<name>A0A6A6F798_9PEZI</name>
<evidence type="ECO:0000313" key="2">
    <source>
        <dbReference type="EMBL" id="KAF2208501.1"/>
    </source>
</evidence>
<feature type="region of interest" description="Disordered" evidence="1">
    <location>
        <begin position="1"/>
        <end position="33"/>
    </location>
</feature>
<keyword evidence="3" id="KW-1185">Reference proteome</keyword>
<reference evidence="2" key="1">
    <citation type="journal article" date="2020" name="Stud. Mycol.">
        <title>101 Dothideomycetes genomes: a test case for predicting lifestyles and emergence of pathogens.</title>
        <authorList>
            <person name="Haridas S."/>
            <person name="Albert R."/>
            <person name="Binder M."/>
            <person name="Bloem J."/>
            <person name="Labutti K."/>
            <person name="Salamov A."/>
            <person name="Andreopoulos B."/>
            <person name="Baker S."/>
            <person name="Barry K."/>
            <person name="Bills G."/>
            <person name="Bluhm B."/>
            <person name="Cannon C."/>
            <person name="Castanera R."/>
            <person name="Culley D."/>
            <person name="Daum C."/>
            <person name="Ezra D."/>
            <person name="Gonzalez J."/>
            <person name="Henrissat B."/>
            <person name="Kuo A."/>
            <person name="Liang C."/>
            <person name="Lipzen A."/>
            <person name="Lutzoni F."/>
            <person name="Magnuson J."/>
            <person name="Mondo S."/>
            <person name="Nolan M."/>
            <person name="Ohm R."/>
            <person name="Pangilinan J."/>
            <person name="Park H.-J."/>
            <person name="Ramirez L."/>
            <person name="Alfaro M."/>
            <person name="Sun H."/>
            <person name="Tritt A."/>
            <person name="Yoshinaga Y."/>
            <person name="Zwiers L.-H."/>
            <person name="Turgeon B."/>
            <person name="Goodwin S."/>
            <person name="Spatafora J."/>
            <person name="Crous P."/>
            <person name="Grigoriev I."/>
        </authorList>
    </citation>
    <scope>NUCLEOTIDE SEQUENCE</scope>
    <source>
        <strain evidence="2">SCOH1-5</strain>
    </source>
</reference>